<evidence type="ECO:0000256" key="1">
    <source>
        <dbReference type="ARBA" id="ARBA00004116"/>
    </source>
</evidence>
<dbReference type="FunFam" id="2.120.10.30:FF:000032">
    <property type="entry name" value="Protein STRICTOSIDINE SYNTHASE-LIKE 13"/>
    <property type="match status" value="1"/>
</dbReference>
<evidence type="ECO:0000256" key="4">
    <source>
        <dbReference type="ARBA" id="ARBA00022729"/>
    </source>
</evidence>
<dbReference type="Gene3D" id="2.120.10.30">
    <property type="entry name" value="TolB, C-terminal domain"/>
    <property type="match status" value="1"/>
</dbReference>
<dbReference type="EMBL" id="CAMAPE010000015">
    <property type="protein sequence ID" value="CAH9082296.1"/>
    <property type="molecule type" value="Genomic_DNA"/>
</dbReference>
<dbReference type="Pfam" id="PF20067">
    <property type="entry name" value="SSL_N"/>
    <property type="match status" value="1"/>
</dbReference>
<comment type="caution">
    <text evidence="8">The sequence shown here is derived from an EMBL/GenBank/DDBJ whole genome shotgun (WGS) entry which is preliminary data.</text>
</comment>
<comment type="similarity">
    <text evidence="2">Belongs to the strictosidine synthase family.</text>
</comment>
<dbReference type="OrthoDB" id="5307922at2759"/>
<keyword evidence="5" id="KW-0325">Glycoprotein</keyword>
<dbReference type="AlphaFoldDB" id="A0A9P1E6M3"/>
<dbReference type="PANTHER" id="PTHR10426">
    <property type="entry name" value="STRICTOSIDINE SYNTHASE-RELATED"/>
    <property type="match status" value="1"/>
</dbReference>
<keyword evidence="4 6" id="KW-0732">Signal</keyword>
<keyword evidence="9" id="KW-1185">Reference proteome</keyword>
<evidence type="ECO:0000256" key="5">
    <source>
        <dbReference type="ARBA" id="ARBA00023180"/>
    </source>
</evidence>
<dbReference type="PANTHER" id="PTHR10426:SF86">
    <property type="entry name" value="PROTEIN STRICTOSIDINE SYNTHASE-LIKE 10-LIKE"/>
    <property type="match status" value="1"/>
</dbReference>
<dbReference type="GO" id="GO:0012505">
    <property type="term" value="C:endomembrane system"/>
    <property type="evidence" value="ECO:0007669"/>
    <property type="project" value="TreeGrafter"/>
</dbReference>
<dbReference type="Proteomes" id="UP001152484">
    <property type="component" value="Unassembled WGS sequence"/>
</dbReference>
<dbReference type="InterPro" id="IPR011042">
    <property type="entry name" value="6-blade_b-propeller_TolB-like"/>
</dbReference>
<evidence type="ECO:0000259" key="7">
    <source>
        <dbReference type="Pfam" id="PF03088"/>
    </source>
</evidence>
<feature type="chain" id="PRO_5040137542" description="Strictosidine synthase conserved region domain-containing protein" evidence="6">
    <location>
        <begin position="26"/>
        <end position="337"/>
    </location>
</feature>
<evidence type="ECO:0000313" key="9">
    <source>
        <dbReference type="Proteomes" id="UP001152484"/>
    </source>
</evidence>
<reference evidence="8" key="1">
    <citation type="submission" date="2022-07" db="EMBL/GenBank/DDBJ databases">
        <authorList>
            <person name="Macas J."/>
            <person name="Novak P."/>
            <person name="Neumann P."/>
        </authorList>
    </citation>
    <scope>NUCLEOTIDE SEQUENCE</scope>
</reference>
<feature type="signal peptide" evidence="6">
    <location>
        <begin position="1"/>
        <end position="25"/>
    </location>
</feature>
<evidence type="ECO:0000256" key="3">
    <source>
        <dbReference type="ARBA" id="ARBA00022554"/>
    </source>
</evidence>
<dbReference type="SUPFAM" id="SSF63829">
    <property type="entry name" value="Calcium-dependent phosphotriesterase"/>
    <property type="match status" value="1"/>
</dbReference>
<evidence type="ECO:0000256" key="2">
    <source>
        <dbReference type="ARBA" id="ARBA00009191"/>
    </source>
</evidence>
<sequence length="337" mass="37890">MAVNTFFSSSFFFVIFILFMTNGLSFPVPANHYHQINLPNGIVGPESIAFDCTGKGPYVGVSDGRILRWEESVGDWTEFAVMTHNRNRQLCDGITDARREPLCGRPLGLKFHPKTCELYITDAYFGLMKVGPNGGTATQLANSAQGHHFMFLNDLDINPINGVVYFTDSSIRYQRRDYSMIISSGDSTGRLLRFDPNTKQVSVLHDGLAFPNGVVLSMDNSYLLVVESQKNQILKFPLSNNRTRTPSVFARVDRFADNIRRNSEGDYWVALNTAREGYTEPVGLKFDENGRVIQIVNGDIGNTLEFVSHVEEHNGRMWFGSPRQPYVGTTMSLDFIK</sequence>
<dbReference type="GO" id="GO:0016787">
    <property type="term" value="F:hydrolase activity"/>
    <property type="evidence" value="ECO:0007669"/>
    <property type="project" value="TreeGrafter"/>
</dbReference>
<evidence type="ECO:0000256" key="6">
    <source>
        <dbReference type="SAM" id="SignalP"/>
    </source>
</evidence>
<keyword evidence="3" id="KW-0926">Vacuole</keyword>
<gene>
    <name evidence="8" type="ORF">CEURO_LOCUS8226</name>
</gene>
<dbReference type="Pfam" id="PF03088">
    <property type="entry name" value="Str_synth"/>
    <property type="match status" value="1"/>
</dbReference>
<feature type="domain" description="Strictosidine synthase conserved region" evidence="7">
    <location>
        <begin position="153"/>
        <end position="236"/>
    </location>
</feature>
<organism evidence="8 9">
    <name type="scientific">Cuscuta europaea</name>
    <name type="common">European dodder</name>
    <dbReference type="NCBI Taxonomy" id="41803"/>
    <lineage>
        <taxon>Eukaryota</taxon>
        <taxon>Viridiplantae</taxon>
        <taxon>Streptophyta</taxon>
        <taxon>Embryophyta</taxon>
        <taxon>Tracheophyta</taxon>
        <taxon>Spermatophyta</taxon>
        <taxon>Magnoliopsida</taxon>
        <taxon>eudicotyledons</taxon>
        <taxon>Gunneridae</taxon>
        <taxon>Pentapetalae</taxon>
        <taxon>asterids</taxon>
        <taxon>lamiids</taxon>
        <taxon>Solanales</taxon>
        <taxon>Convolvulaceae</taxon>
        <taxon>Cuscuteae</taxon>
        <taxon>Cuscuta</taxon>
        <taxon>Cuscuta subgen. Cuscuta</taxon>
    </lineage>
</organism>
<dbReference type="GO" id="GO:0005773">
    <property type="term" value="C:vacuole"/>
    <property type="evidence" value="ECO:0007669"/>
    <property type="project" value="UniProtKB-SubCell"/>
</dbReference>
<protein>
    <recommendedName>
        <fullName evidence="7">Strictosidine synthase conserved region domain-containing protein</fullName>
    </recommendedName>
</protein>
<dbReference type="InterPro" id="IPR018119">
    <property type="entry name" value="Strictosidine_synth_cons-reg"/>
</dbReference>
<evidence type="ECO:0000313" key="8">
    <source>
        <dbReference type="EMBL" id="CAH9082296.1"/>
    </source>
</evidence>
<proteinExistence type="inferred from homology"/>
<name>A0A9P1E6M3_CUSEU</name>
<accession>A0A9P1E6M3</accession>
<comment type="subcellular location">
    <subcellularLocation>
        <location evidence="1">Vacuole</location>
    </subcellularLocation>
</comment>